<dbReference type="InterPro" id="IPR002761">
    <property type="entry name" value="Diphthami_syn_dom"/>
</dbReference>
<dbReference type="RefSeq" id="WP_379044678.1">
    <property type="nucleotide sequence ID" value="NZ_JBHULZ010000023.1"/>
</dbReference>
<dbReference type="NCBIfam" id="TIGR00290">
    <property type="entry name" value="MJ0570_dom"/>
    <property type="match status" value="1"/>
</dbReference>
<evidence type="ECO:0000259" key="1">
    <source>
        <dbReference type="Pfam" id="PF01902"/>
    </source>
</evidence>
<dbReference type="EMBL" id="JBHULZ010000023">
    <property type="protein sequence ID" value="MFD2697221.1"/>
    <property type="molecule type" value="Genomic_DNA"/>
</dbReference>
<feature type="domain" description="Diphthamide synthase" evidence="1">
    <location>
        <begin position="8"/>
        <end position="208"/>
    </location>
</feature>
<organism evidence="2 3">
    <name type="scientific">Mesonia sediminis</name>
    <dbReference type="NCBI Taxonomy" id="1703946"/>
    <lineage>
        <taxon>Bacteria</taxon>
        <taxon>Pseudomonadati</taxon>
        <taxon>Bacteroidota</taxon>
        <taxon>Flavobacteriia</taxon>
        <taxon>Flavobacteriales</taxon>
        <taxon>Flavobacteriaceae</taxon>
        <taxon>Mesonia</taxon>
    </lineage>
</organism>
<dbReference type="SUPFAM" id="SSF52402">
    <property type="entry name" value="Adenine nucleotide alpha hydrolases-like"/>
    <property type="match status" value="1"/>
</dbReference>
<proteinExistence type="predicted"/>
<keyword evidence="3" id="KW-1185">Reference proteome</keyword>
<dbReference type="Pfam" id="PF01902">
    <property type="entry name" value="Diphthami_syn_2"/>
    <property type="match status" value="1"/>
</dbReference>
<protein>
    <submittedName>
        <fullName evidence="2">Diphthine--ammonia ligase</fullName>
        <ecNumber evidence="2">6.3.1.14</ecNumber>
    </submittedName>
</protein>
<dbReference type="Gene3D" id="3.40.50.620">
    <property type="entry name" value="HUPs"/>
    <property type="match status" value="1"/>
</dbReference>
<evidence type="ECO:0000313" key="2">
    <source>
        <dbReference type="EMBL" id="MFD2697221.1"/>
    </source>
</evidence>
<sequence length="245" mass="27642">MKTTKAYLNWSSGKDACLALNNIQQSKSLSVELLLTTYNADLNRVTMHGVPISLVEAQAKSLGLPLDFLSLKGDVSMTTYNAAVKKKVTSLKAEGFTASVFGDIALDDLKEYREKQYRPLGVEPIFPLWGNDTQNLANYFIDLGFKAIVIAVSAKRLDASFCGRIYDREFLNDLPKGVDPCGENGEFHTFVYDGPNFKFPIPFKLGDKIMQSYQPSKRNDKDDCFKNQSFWDNQFWFQEVIPIDS</sequence>
<dbReference type="CDD" id="cd01994">
    <property type="entry name" value="AANH_PF0828-like"/>
    <property type="match status" value="1"/>
</dbReference>
<dbReference type="Gene3D" id="3.90.1490.10">
    <property type="entry name" value="putative n-type atp pyrophosphatase, domain 2"/>
    <property type="match status" value="1"/>
</dbReference>
<accession>A0ABW5SC47</accession>
<name>A0ABW5SC47_9FLAO</name>
<comment type="caution">
    <text evidence="2">The sequence shown here is derived from an EMBL/GenBank/DDBJ whole genome shotgun (WGS) entry which is preliminary data.</text>
</comment>
<keyword evidence="2" id="KW-0436">Ligase</keyword>
<dbReference type="InterPro" id="IPR014729">
    <property type="entry name" value="Rossmann-like_a/b/a_fold"/>
</dbReference>
<evidence type="ECO:0000313" key="3">
    <source>
        <dbReference type="Proteomes" id="UP001597357"/>
    </source>
</evidence>
<reference evidence="3" key="1">
    <citation type="journal article" date="2019" name="Int. J. Syst. Evol. Microbiol.">
        <title>The Global Catalogue of Microorganisms (GCM) 10K type strain sequencing project: providing services to taxonomists for standard genome sequencing and annotation.</title>
        <authorList>
            <consortium name="The Broad Institute Genomics Platform"/>
            <consortium name="The Broad Institute Genome Sequencing Center for Infectious Disease"/>
            <person name="Wu L."/>
            <person name="Ma J."/>
        </authorList>
    </citation>
    <scope>NUCLEOTIDE SEQUENCE [LARGE SCALE GENOMIC DNA]</scope>
    <source>
        <strain evidence="3">KCTC 42255</strain>
    </source>
</reference>
<dbReference type="Proteomes" id="UP001597357">
    <property type="component" value="Unassembled WGS sequence"/>
</dbReference>
<gene>
    <name evidence="2" type="ORF">ACFSQ0_04385</name>
</gene>
<dbReference type="GO" id="GO:0017178">
    <property type="term" value="F:diphthine-ammonia ligase activity"/>
    <property type="evidence" value="ECO:0007669"/>
    <property type="project" value="UniProtKB-EC"/>
</dbReference>
<dbReference type="EC" id="6.3.1.14" evidence="2"/>